<sequence>MDDCGLTWLHVFPFSPRKGTPAAKMPQVAGPLIRERAARLRAAGEEATRRHLDAQVGRRHLVLMESATLGRTEQFAEVLFGTGQPLGALVEAEIAGRDGERLRAA</sequence>
<dbReference type="HOGENOM" id="CLU_144186_0_0_5"/>
<organism evidence="1 2">
    <name type="scientific">Rubellimicrobium mesophilum DSM 19309</name>
    <dbReference type="NCBI Taxonomy" id="442562"/>
    <lineage>
        <taxon>Bacteria</taxon>
        <taxon>Pseudomonadati</taxon>
        <taxon>Pseudomonadota</taxon>
        <taxon>Alphaproteobacteria</taxon>
        <taxon>Rhodobacterales</taxon>
        <taxon>Roseobacteraceae</taxon>
        <taxon>Rubellimicrobium</taxon>
    </lineage>
</organism>
<proteinExistence type="predicted"/>
<dbReference type="Gene3D" id="3.30.750.200">
    <property type="match status" value="1"/>
</dbReference>
<reference evidence="1 2" key="1">
    <citation type="submission" date="2013-02" db="EMBL/GenBank/DDBJ databases">
        <authorList>
            <person name="Fiebig A."/>
            <person name="Goeker M."/>
            <person name="Klenk H.-P.P."/>
        </authorList>
    </citation>
    <scope>NUCLEOTIDE SEQUENCE [LARGE SCALE GENOMIC DNA]</scope>
    <source>
        <strain evidence="1 2">DSM 19309</strain>
    </source>
</reference>
<comment type="caution">
    <text evidence="1">The sequence shown here is derived from an EMBL/GenBank/DDBJ whole genome shotgun (WGS) entry which is preliminary data.</text>
</comment>
<gene>
    <name evidence="1" type="ORF">Rumeso_03226</name>
</gene>
<dbReference type="AlphaFoldDB" id="A0A017HLE0"/>
<name>A0A017HLE0_9RHOB</name>
<keyword evidence="2" id="KW-1185">Reference proteome</keyword>
<evidence type="ECO:0000313" key="1">
    <source>
        <dbReference type="EMBL" id="EYD75130.1"/>
    </source>
</evidence>
<dbReference type="PATRIC" id="fig|442562.3.peg.3172"/>
<dbReference type="STRING" id="442562.Rumeso_03226"/>
<evidence type="ECO:0000313" key="2">
    <source>
        <dbReference type="Proteomes" id="UP000019666"/>
    </source>
</evidence>
<dbReference type="Proteomes" id="UP000019666">
    <property type="component" value="Unassembled WGS sequence"/>
</dbReference>
<accession>A0A017HLE0</accession>
<dbReference type="EMBL" id="AOSK01000091">
    <property type="protein sequence ID" value="EYD75130.1"/>
    <property type="molecule type" value="Genomic_DNA"/>
</dbReference>
<protein>
    <submittedName>
        <fullName evidence="1">MiaB family protein, possibly involved in tRNA or rRNA modification</fullName>
    </submittedName>
</protein>